<evidence type="ECO:0000256" key="1">
    <source>
        <dbReference type="SAM" id="MobiDB-lite"/>
    </source>
</evidence>
<dbReference type="AlphaFoldDB" id="A0A931FQ71"/>
<dbReference type="SUPFAM" id="SSF52540">
    <property type="entry name" value="P-loop containing nucleoside triphosphate hydrolases"/>
    <property type="match status" value="1"/>
</dbReference>
<feature type="compositionally biased region" description="Polar residues" evidence="1">
    <location>
        <begin position="298"/>
        <end position="314"/>
    </location>
</feature>
<dbReference type="InterPro" id="IPR027417">
    <property type="entry name" value="P-loop_NTPase"/>
</dbReference>
<dbReference type="RefSeq" id="WP_196273546.1">
    <property type="nucleotide sequence ID" value="NZ_JADQDO010000016.1"/>
</dbReference>
<dbReference type="EMBL" id="JADQDO010000016">
    <property type="protein sequence ID" value="MBF9235550.1"/>
    <property type="molecule type" value="Genomic_DNA"/>
</dbReference>
<dbReference type="Pfam" id="PF13479">
    <property type="entry name" value="AAA_24"/>
    <property type="match status" value="1"/>
</dbReference>
<name>A0A931FQ71_9HYPH</name>
<feature type="region of interest" description="Disordered" evidence="1">
    <location>
        <begin position="298"/>
        <end position="322"/>
    </location>
</feature>
<evidence type="ECO:0000313" key="2">
    <source>
        <dbReference type="EMBL" id="MBF9235550.1"/>
    </source>
</evidence>
<comment type="caution">
    <text evidence="2">The sequence shown here is derived from an EMBL/GenBank/DDBJ whole genome shotgun (WGS) entry which is preliminary data.</text>
</comment>
<accession>A0A931FQ71</accession>
<reference evidence="2" key="1">
    <citation type="submission" date="2020-11" db="EMBL/GenBank/DDBJ databases">
        <authorList>
            <person name="Kim M.K."/>
        </authorList>
    </citation>
    <scope>NUCLEOTIDE SEQUENCE</scope>
    <source>
        <strain evidence="2">BT350</strain>
    </source>
</reference>
<keyword evidence="3" id="KW-1185">Reference proteome</keyword>
<sequence>MSILNIRKAQREGARLVVGISGISGSGKTYTALQLAYGLANYDASKVGFLDTENRRGSLYADALKNEAGEVQQFWIGDLYAPFSPQRYIDAILEFQKLGVEVLVIDSVTHEWEGQGGCEEIATAGNPRLPDWKRAKAEHKRFVNTLLQSDMHIVACIRAREKVSVQKVDGKTVVEPLGVLPVCEKNFMFEMTASLMMWNEGKAQQVMKCPAELRDILGRENGYISAQDGKALRAWVDGAKQQNPALEHARNSLRTVTEQGVDALKEAWQATPANLRKQLGAAFLDELKAAAQSFDAQRATSNSHQVDELNQQVLGNGAQAAA</sequence>
<organism evidence="2 3">
    <name type="scientific">Microvirga alba</name>
    <dbReference type="NCBI Taxonomy" id="2791025"/>
    <lineage>
        <taxon>Bacteria</taxon>
        <taxon>Pseudomonadati</taxon>
        <taxon>Pseudomonadota</taxon>
        <taxon>Alphaproteobacteria</taxon>
        <taxon>Hyphomicrobiales</taxon>
        <taxon>Methylobacteriaceae</taxon>
        <taxon>Microvirga</taxon>
    </lineage>
</organism>
<gene>
    <name evidence="2" type="ORF">I2H38_19495</name>
</gene>
<dbReference type="Gene3D" id="3.40.50.300">
    <property type="entry name" value="P-loop containing nucleotide triphosphate hydrolases"/>
    <property type="match status" value="1"/>
</dbReference>
<protein>
    <submittedName>
        <fullName evidence="2">AAA family ATPase</fullName>
    </submittedName>
</protein>
<proteinExistence type="predicted"/>
<dbReference type="Proteomes" id="UP000599312">
    <property type="component" value="Unassembled WGS sequence"/>
</dbReference>
<evidence type="ECO:0000313" key="3">
    <source>
        <dbReference type="Proteomes" id="UP000599312"/>
    </source>
</evidence>